<reference evidence="1 2" key="1">
    <citation type="submission" date="2024-01" db="EMBL/GenBank/DDBJ databases">
        <authorList>
            <person name="Waweru B."/>
        </authorList>
    </citation>
    <scope>NUCLEOTIDE SEQUENCE [LARGE SCALE GENOMIC DNA]</scope>
</reference>
<gene>
    <name evidence="1" type="ORF">DCAF_LOCUS19467</name>
</gene>
<evidence type="ECO:0000313" key="2">
    <source>
        <dbReference type="Proteomes" id="UP001314170"/>
    </source>
</evidence>
<comment type="caution">
    <text evidence="1">The sequence shown here is derived from an EMBL/GenBank/DDBJ whole genome shotgun (WGS) entry which is preliminary data.</text>
</comment>
<keyword evidence="2" id="KW-1185">Reference proteome</keyword>
<dbReference type="Proteomes" id="UP001314170">
    <property type="component" value="Unassembled WGS sequence"/>
</dbReference>
<sequence length="83" mass="9286">MEARRERGVEMWMGLSGVTEVSDDTWRQESEVLRCVAVTADNTFRRLSLNSTVMSATIHSFVHIEGMPAVGNFQAPLSRSVDK</sequence>
<organism evidence="1 2">
    <name type="scientific">Dovyalis caffra</name>
    <dbReference type="NCBI Taxonomy" id="77055"/>
    <lineage>
        <taxon>Eukaryota</taxon>
        <taxon>Viridiplantae</taxon>
        <taxon>Streptophyta</taxon>
        <taxon>Embryophyta</taxon>
        <taxon>Tracheophyta</taxon>
        <taxon>Spermatophyta</taxon>
        <taxon>Magnoliopsida</taxon>
        <taxon>eudicotyledons</taxon>
        <taxon>Gunneridae</taxon>
        <taxon>Pentapetalae</taxon>
        <taxon>rosids</taxon>
        <taxon>fabids</taxon>
        <taxon>Malpighiales</taxon>
        <taxon>Salicaceae</taxon>
        <taxon>Flacourtieae</taxon>
        <taxon>Dovyalis</taxon>
    </lineage>
</organism>
<dbReference type="AlphaFoldDB" id="A0AAV1SA66"/>
<protein>
    <submittedName>
        <fullName evidence="1">Uncharacterized protein</fullName>
    </submittedName>
</protein>
<name>A0AAV1SA66_9ROSI</name>
<proteinExistence type="predicted"/>
<evidence type="ECO:0000313" key="1">
    <source>
        <dbReference type="EMBL" id="CAK7346789.1"/>
    </source>
</evidence>
<dbReference type="EMBL" id="CAWUPB010001173">
    <property type="protein sequence ID" value="CAK7346789.1"/>
    <property type="molecule type" value="Genomic_DNA"/>
</dbReference>
<accession>A0AAV1SA66</accession>